<dbReference type="Pfam" id="PF05630">
    <property type="entry name" value="NPP1"/>
    <property type="match status" value="1"/>
</dbReference>
<dbReference type="AlphaFoldDB" id="A0A225VZ27"/>
<name>A0A225VZ27_9STRA</name>
<dbReference type="PANTHER" id="PTHR33657:SF8">
    <property type="entry name" value="DOMAIN PROTEIN, PUTATIVE (AFU_ORTHOLOGUE AFUA_5G00600)-RELATED"/>
    <property type="match status" value="1"/>
</dbReference>
<organism evidence="5 6">
    <name type="scientific">Phytophthora megakarya</name>
    <dbReference type="NCBI Taxonomy" id="4795"/>
    <lineage>
        <taxon>Eukaryota</taxon>
        <taxon>Sar</taxon>
        <taxon>Stramenopiles</taxon>
        <taxon>Oomycota</taxon>
        <taxon>Peronosporomycetes</taxon>
        <taxon>Peronosporales</taxon>
        <taxon>Peronosporaceae</taxon>
        <taxon>Phytophthora</taxon>
    </lineage>
</organism>
<evidence type="ECO:0000256" key="4">
    <source>
        <dbReference type="ARBA" id="ARBA00023026"/>
    </source>
</evidence>
<protein>
    <submittedName>
        <fullName evidence="5">Necrosis inducing protein NPP1</fullName>
    </submittedName>
</protein>
<accession>A0A225VZ27</accession>
<evidence type="ECO:0000256" key="1">
    <source>
        <dbReference type="ARBA" id="ARBA00004613"/>
    </source>
</evidence>
<comment type="caution">
    <text evidence="5">The sequence shown here is derived from an EMBL/GenBank/DDBJ whole genome shotgun (WGS) entry which is preliminary data.</text>
</comment>
<evidence type="ECO:0000313" key="5">
    <source>
        <dbReference type="EMBL" id="OWZ10761.1"/>
    </source>
</evidence>
<sequence>KRHSWASMVLWIDNPVVETPKILGASLSQQTLEPTKHLFLSIKRNEEPYQMITELDRMDFVGTQQIRHTQISKWHWNYTYEGGSNVSTRVSHTYTNTNPLGWITLTFTYEDGTYHDLIMWEQLTDAAREGLNSADFGETKVPFNENNFEATLKTAWPF</sequence>
<dbReference type="GO" id="GO:0005576">
    <property type="term" value="C:extracellular region"/>
    <property type="evidence" value="ECO:0007669"/>
    <property type="project" value="UniProtKB-SubCell"/>
</dbReference>
<dbReference type="InterPro" id="IPR008701">
    <property type="entry name" value="NPP1"/>
</dbReference>
<evidence type="ECO:0000313" key="6">
    <source>
        <dbReference type="Proteomes" id="UP000198211"/>
    </source>
</evidence>
<reference evidence="6" key="1">
    <citation type="submission" date="2017-03" db="EMBL/GenBank/DDBJ databases">
        <title>Phytopthora megakarya and P. palmivora, two closely related causual agents of cacao black pod achieved similar genome size and gene model numbers by different mechanisms.</title>
        <authorList>
            <person name="Ali S."/>
            <person name="Shao J."/>
            <person name="Larry D.J."/>
            <person name="Kronmiller B."/>
            <person name="Shen D."/>
            <person name="Strem M.D."/>
            <person name="Melnick R.L."/>
            <person name="Guiltinan M.J."/>
            <person name="Tyler B.M."/>
            <person name="Meinhardt L.W."/>
            <person name="Bailey B.A."/>
        </authorList>
    </citation>
    <scope>NUCLEOTIDE SEQUENCE [LARGE SCALE GENOMIC DNA]</scope>
    <source>
        <strain evidence="6">zdho120</strain>
    </source>
</reference>
<evidence type="ECO:0000256" key="2">
    <source>
        <dbReference type="ARBA" id="ARBA00009520"/>
    </source>
</evidence>
<dbReference type="EMBL" id="NBNE01002340">
    <property type="protein sequence ID" value="OWZ10761.1"/>
    <property type="molecule type" value="Genomic_DNA"/>
</dbReference>
<keyword evidence="4" id="KW-0843">Virulence</keyword>
<gene>
    <name evidence="5" type="ORF">PHMEG_00016334</name>
</gene>
<keyword evidence="6" id="KW-1185">Reference proteome</keyword>
<dbReference type="STRING" id="4795.A0A225VZ27"/>
<comment type="subcellular location">
    <subcellularLocation>
        <location evidence="1">Secreted</location>
    </subcellularLocation>
</comment>
<comment type="similarity">
    <text evidence="2">Belongs to the Necrosis inducing protein (NPP1) family.</text>
</comment>
<proteinExistence type="inferred from homology"/>
<dbReference type="PANTHER" id="PTHR33657">
    <property type="entry name" value="DOMAIN PROTEIN, PUTATIVE (AFU_ORTHOLOGUE AFUA_5G00600)-RELATED"/>
    <property type="match status" value="1"/>
</dbReference>
<dbReference type="Proteomes" id="UP000198211">
    <property type="component" value="Unassembled WGS sequence"/>
</dbReference>
<keyword evidence="3" id="KW-0964">Secreted</keyword>
<feature type="non-terminal residue" evidence="5">
    <location>
        <position position="1"/>
    </location>
</feature>
<evidence type="ECO:0000256" key="3">
    <source>
        <dbReference type="ARBA" id="ARBA00022525"/>
    </source>
</evidence>
<dbReference type="OrthoDB" id="89086at2759"/>